<dbReference type="OrthoDB" id="5621714at2"/>
<dbReference type="Pfam" id="PF09084">
    <property type="entry name" value="NMT1"/>
    <property type="match status" value="1"/>
</dbReference>
<dbReference type="PANTHER" id="PTHR30024:SF48">
    <property type="entry name" value="ABC TRANSPORTER SUBSTRATE-BINDING PROTEIN"/>
    <property type="match status" value="1"/>
</dbReference>
<reference evidence="2 3" key="2">
    <citation type="journal article" date="2016" name="Microb. Ecol.">
        <title>Genome Characteristics of a Novel Type I Methanotroph (Sn10-6) Isolated from a Flooded Indian Rice Field.</title>
        <authorList>
            <person name="Rahalkar M.C."/>
            <person name="Pandit P.S."/>
            <person name="Dhakephalkar P.K."/>
            <person name="Pore S."/>
            <person name="Arora P."/>
            <person name="Kapse N."/>
        </authorList>
    </citation>
    <scope>NUCLEOTIDE SEQUENCE [LARGE SCALE GENOMIC DNA]</scope>
    <source>
        <strain evidence="2 3">Sn10-6</strain>
    </source>
</reference>
<feature type="domain" description="SsuA/THI5-like" evidence="1">
    <location>
        <begin position="67"/>
        <end position="242"/>
    </location>
</feature>
<reference evidence="3" key="1">
    <citation type="submission" date="2015-03" db="EMBL/GenBank/DDBJ databases">
        <title>Draft genome sequence of a novel methanotroph (Sn10-6) isolated from flooded ricefield rhizosphere in India.</title>
        <authorList>
            <person name="Pandit P.S."/>
            <person name="Pore S.D."/>
            <person name="Arora P."/>
            <person name="Kapse N.G."/>
            <person name="Dhakephalkar P.K."/>
            <person name="Rahalkar M.C."/>
        </authorList>
    </citation>
    <scope>NUCLEOTIDE SEQUENCE [LARGE SCALE GENOMIC DNA]</scope>
    <source>
        <strain evidence="3">Sn10-6</strain>
    </source>
</reference>
<dbReference type="InterPro" id="IPR015168">
    <property type="entry name" value="SsuA/THI5"/>
</dbReference>
<dbReference type="Proteomes" id="UP000033684">
    <property type="component" value="Unassembled WGS sequence"/>
</dbReference>
<name>A0A0F3IRC6_9GAMM</name>
<evidence type="ECO:0000313" key="3">
    <source>
        <dbReference type="Proteomes" id="UP000033684"/>
    </source>
</evidence>
<dbReference type="Gene3D" id="3.40.190.10">
    <property type="entry name" value="Periplasmic binding protein-like II"/>
    <property type="match status" value="2"/>
</dbReference>
<gene>
    <name evidence="2" type="ORF">VZ94_00065</name>
</gene>
<evidence type="ECO:0000259" key="1">
    <source>
        <dbReference type="Pfam" id="PF09084"/>
    </source>
</evidence>
<dbReference type="AlphaFoldDB" id="A0A0F3IRC6"/>
<keyword evidence="3" id="KW-1185">Reference proteome</keyword>
<dbReference type="PATRIC" id="fig|1632867.3.peg.15"/>
<organism evidence="2 3">
    <name type="scientific">Methylocucumis oryzae</name>
    <dbReference type="NCBI Taxonomy" id="1632867"/>
    <lineage>
        <taxon>Bacteria</taxon>
        <taxon>Pseudomonadati</taxon>
        <taxon>Pseudomonadota</taxon>
        <taxon>Gammaproteobacteria</taxon>
        <taxon>Methylococcales</taxon>
        <taxon>Methylococcaceae</taxon>
        <taxon>Methylocucumis</taxon>
    </lineage>
</organism>
<dbReference type="PANTHER" id="PTHR30024">
    <property type="entry name" value="ALIPHATIC SULFONATES-BINDING PROTEIN-RELATED"/>
    <property type="match status" value="1"/>
</dbReference>
<accession>A0A0F3IRC6</accession>
<proteinExistence type="predicted"/>
<protein>
    <submittedName>
        <fullName evidence="2">ABC transporter substrate-binding protein</fullName>
    </submittedName>
</protein>
<dbReference type="EMBL" id="LAJX01000001">
    <property type="protein sequence ID" value="KJV08144.1"/>
    <property type="molecule type" value="Genomic_DNA"/>
</dbReference>
<dbReference type="SUPFAM" id="SSF53850">
    <property type="entry name" value="Periplasmic binding protein-like II"/>
    <property type="match status" value="1"/>
</dbReference>
<sequence>MLAKVILYVLALGVVSLTVSAETTKLRIGVQASGTAEWELAELASTPHPEFELDKQTLASPEAGKIALQSGGVDMIVSDWLWVNRQRASGMELTFYPYSDMTGALLVKTGSPIHTLSDLSGKKLGIAGGELDKNWLLLQALAQKQGIALANTVEKIYAAPPLLNEQIKQGRIDAILTYWNFAAKLEAQGYKVLLTGKEIQQGLGISESVPSLGYVFKQSWAKQHTAALQSFFAAAHKAKDHLCTDDKAWQKILPLTLTDDVVTQQKLRQRYCEGRVEQWGAAQQQAAQQIYKVLHETSHGQLTGSSEHLQTDTFWTQP</sequence>
<evidence type="ECO:0000313" key="2">
    <source>
        <dbReference type="EMBL" id="KJV08144.1"/>
    </source>
</evidence>
<comment type="caution">
    <text evidence="2">The sequence shown here is derived from an EMBL/GenBank/DDBJ whole genome shotgun (WGS) entry which is preliminary data.</text>
</comment>